<evidence type="ECO:0000256" key="5">
    <source>
        <dbReference type="ARBA" id="ARBA00023002"/>
    </source>
</evidence>
<dbReference type="Pfam" id="PF02900">
    <property type="entry name" value="LigB"/>
    <property type="match status" value="1"/>
</dbReference>
<dbReference type="InterPro" id="IPR014436">
    <property type="entry name" value="Extradiol_dOase_DODA"/>
</dbReference>
<dbReference type="PANTHER" id="PTHR30096:SF0">
    <property type="entry name" value="4,5-DOPA DIOXYGENASE EXTRADIOL-LIKE PROTEIN"/>
    <property type="match status" value="1"/>
</dbReference>
<name>A0A381R518_9ZZZZ</name>
<comment type="similarity">
    <text evidence="2">Belongs to the DODA-type extradiol aromatic ring-opening dioxygenase family.</text>
</comment>
<organism evidence="7">
    <name type="scientific">marine metagenome</name>
    <dbReference type="NCBI Taxonomy" id="408172"/>
    <lineage>
        <taxon>unclassified sequences</taxon>
        <taxon>metagenomes</taxon>
        <taxon>ecological metagenomes</taxon>
    </lineage>
</organism>
<proteinExistence type="inferred from homology"/>
<dbReference type="SUPFAM" id="SSF53213">
    <property type="entry name" value="LigB-like"/>
    <property type="match status" value="1"/>
</dbReference>
<comment type="cofactor">
    <cofactor evidence="1">
        <name>Zn(2+)</name>
        <dbReference type="ChEBI" id="CHEBI:29105"/>
    </cofactor>
</comment>
<dbReference type="AlphaFoldDB" id="A0A381R518"/>
<dbReference type="CDD" id="cd07363">
    <property type="entry name" value="45_DOPA_Dioxygenase"/>
    <property type="match status" value="1"/>
</dbReference>
<accession>A0A381R518</accession>
<dbReference type="InterPro" id="IPR004183">
    <property type="entry name" value="Xdiol_dOase_suB"/>
</dbReference>
<evidence type="ECO:0000256" key="4">
    <source>
        <dbReference type="ARBA" id="ARBA00022833"/>
    </source>
</evidence>
<gene>
    <name evidence="7" type="ORF">METZ01_LOCUS37781</name>
</gene>
<evidence type="ECO:0000256" key="2">
    <source>
        <dbReference type="ARBA" id="ARBA00007581"/>
    </source>
</evidence>
<dbReference type="GO" id="GO:0008198">
    <property type="term" value="F:ferrous iron binding"/>
    <property type="evidence" value="ECO:0007669"/>
    <property type="project" value="InterPro"/>
</dbReference>
<protein>
    <recommendedName>
        <fullName evidence="6">Extradiol ring-cleavage dioxygenase class III enzyme subunit B domain-containing protein</fullName>
    </recommendedName>
</protein>
<dbReference type="PANTHER" id="PTHR30096">
    <property type="entry name" value="4,5-DOPA DIOXYGENASE EXTRADIOL-LIKE PROTEIN"/>
    <property type="match status" value="1"/>
</dbReference>
<sequence>MQISNQLSPVLFIPHGGGPLPLLRDENHQTLVNFLKEITPTLGVPSTILIISAHWEEDKVTITSGTKPSLIYDYYGFPDEAYEVEYPVLGDPVFANRIYNLLQESGFETKLDDHRGFDHGVFVPLKIMYPEAKIPCVQLSLLNNLDPESHIKIGKALSELRNENILIVGSGFSFHNIQALISQNTGMPDLMNEEFEQWLIDTCTNINFSPSVRERRLIEWSNAPFARYCQPREEHLLPLHICAGVSGSYAKLVFDGEIIGKKASAFLW</sequence>
<dbReference type="Gene3D" id="3.40.830.10">
    <property type="entry name" value="LigB-like"/>
    <property type="match status" value="1"/>
</dbReference>
<dbReference type="GO" id="GO:0008270">
    <property type="term" value="F:zinc ion binding"/>
    <property type="evidence" value="ECO:0007669"/>
    <property type="project" value="InterPro"/>
</dbReference>
<keyword evidence="5" id="KW-0560">Oxidoreductase</keyword>
<dbReference type="GO" id="GO:0016702">
    <property type="term" value="F:oxidoreductase activity, acting on single donors with incorporation of molecular oxygen, incorporation of two atoms of oxygen"/>
    <property type="evidence" value="ECO:0007669"/>
    <property type="project" value="UniProtKB-ARBA"/>
</dbReference>
<dbReference type="EMBL" id="UINC01001613">
    <property type="protein sequence ID" value="SUZ84927.1"/>
    <property type="molecule type" value="Genomic_DNA"/>
</dbReference>
<evidence type="ECO:0000256" key="3">
    <source>
        <dbReference type="ARBA" id="ARBA00022723"/>
    </source>
</evidence>
<keyword evidence="3" id="KW-0479">Metal-binding</keyword>
<evidence type="ECO:0000313" key="7">
    <source>
        <dbReference type="EMBL" id="SUZ84927.1"/>
    </source>
</evidence>
<reference evidence="7" key="1">
    <citation type="submission" date="2018-05" db="EMBL/GenBank/DDBJ databases">
        <authorList>
            <person name="Lanie J.A."/>
            <person name="Ng W.-L."/>
            <person name="Kazmierczak K.M."/>
            <person name="Andrzejewski T.M."/>
            <person name="Davidsen T.M."/>
            <person name="Wayne K.J."/>
            <person name="Tettelin H."/>
            <person name="Glass J.I."/>
            <person name="Rusch D."/>
            <person name="Podicherti R."/>
            <person name="Tsui H.-C.T."/>
            <person name="Winkler M.E."/>
        </authorList>
    </citation>
    <scope>NUCLEOTIDE SEQUENCE</scope>
</reference>
<evidence type="ECO:0000259" key="6">
    <source>
        <dbReference type="Pfam" id="PF02900"/>
    </source>
</evidence>
<feature type="domain" description="Extradiol ring-cleavage dioxygenase class III enzyme subunit B" evidence="6">
    <location>
        <begin position="30"/>
        <end position="248"/>
    </location>
</feature>
<keyword evidence="4" id="KW-0862">Zinc</keyword>
<evidence type="ECO:0000256" key="1">
    <source>
        <dbReference type="ARBA" id="ARBA00001947"/>
    </source>
</evidence>
<dbReference type="PIRSF" id="PIRSF006157">
    <property type="entry name" value="Doxgns_DODA"/>
    <property type="match status" value="1"/>
</dbReference>